<evidence type="ECO:0000256" key="1">
    <source>
        <dbReference type="ARBA" id="ARBA00022849"/>
    </source>
</evidence>
<dbReference type="SMART" id="SM00226">
    <property type="entry name" value="LMWPc"/>
    <property type="match status" value="1"/>
</dbReference>
<protein>
    <submittedName>
        <fullName evidence="3">Low molecular weight phosphatase family protein</fullName>
    </submittedName>
</protein>
<dbReference type="SUPFAM" id="SSF52788">
    <property type="entry name" value="Phosphotyrosine protein phosphatases I"/>
    <property type="match status" value="1"/>
</dbReference>
<dbReference type="Pfam" id="PF01451">
    <property type="entry name" value="LMWPc"/>
    <property type="match status" value="1"/>
</dbReference>
<feature type="domain" description="Phosphotyrosine protein phosphatase I" evidence="2">
    <location>
        <begin position="80"/>
        <end position="204"/>
    </location>
</feature>
<dbReference type="EMBL" id="CP126970">
    <property type="protein sequence ID" value="WIM70855.1"/>
    <property type="molecule type" value="Genomic_DNA"/>
</dbReference>
<accession>A0ABY8VPZ4</accession>
<keyword evidence="4" id="KW-1185">Reference proteome</keyword>
<reference evidence="3 4" key="1">
    <citation type="submission" date="2023-05" db="EMBL/GenBank/DDBJ databases">
        <title>Corynebacterium suedekumii sp. nov. and Corynebacterium breve sp. nov. isolated from raw cow's milk.</title>
        <authorList>
            <person name="Baer M.K."/>
            <person name="Mehl L."/>
            <person name="Hellmuth R."/>
            <person name="Marke G."/>
            <person name="Lipski A."/>
        </authorList>
    </citation>
    <scope>NUCLEOTIDE SEQUENCE [LARGE SCALE GENOMIC DNA]</scope>
    <source>
        <strain evidence="3 4">LM112</strain>
    </source>
</reference>
<dbReference type="PANTHER" id="PTHR43428:SF1">
    <property type="entry name" value="ARSENATE REDUCTASE"/>
    <property type="match status" value="1"/>
</dbReference>
<evidence type="ECO:0000313" key="3">
    <source>
        <dbReference type="EMBL" id="WIM70855.1"/>
    </source>
</evidence>
<sequence>MITPGSNITDRFAIVREDMHRRYGQYFYADTIDALLDEKIAQAKATAKIETFLPVTVEREVSSELEQRAEAAGRSGTARPEILFVCERNAGRSQLASAITHQAVGDRVFVRSVGLNPSGGIDPQVLEVLQERGVPTGHMYQKEIVPRTVHRASVVVLMGVDEVPGIPGDRVVRWDIADPAGQPIEKVREIADDVEAHVKNLLDELGKTNFNAA</sequence>
<dbReference type="NCBIfam" id="NF046112">
    <property type="entry name" value="MSMEG_6209_Nter"/>
    <property type="match status" value="1"/>
</dbReference>
<dbReference type="Proteomes" id="UP001238805">
    <property type="component" value="Chromosome"/>
</dbReference>
<dbReference type="InterPro" id="IPR023485">
    <property type="entry name" value="Ptyr_pPase"/>
</dbReference>
<dbReference type="PANTHER" id="PTHR43428">
    <property type="entry name" value="ARSENATE REDUCTASE"/>
    <property type="match status" value="1"/>
</dbReference>
<proteinExistence type="predicted"/>
<dbReference type="Gene3D" id="3.40.50.2300">
    <property type="match status" value="1"/>
</dbReference>
<keyword evidence="1" id="KW-0059">Arsenical resistance</keyword>
<dbReference type="InterPro" id="IPR036196">
    <property type="entry name" value="Ptyr_pPase_sf"/>
</dbReference>
<name>A0ABY8VPZ4_9CORY</name>
<dbReference type="RefSeq" id="WP_284875435.1">
    <property type="nucleotide sequence ID" value="NZ_CP126970.1"/>
</dbReference>
<gene>
    <name evidence="3" type="ORF">QP029_03255</name>
</gene>
<dbReference type="Gene3D" id="1.10.8.1060">
    <property type="entry name" value="Corynebacterium glutamicum thioredoxin-dependent arsenate reductase, N-terminal domain"/>
    <property type="match status" value="1"/>
</dbReference>
<evidence type="ECO:0000313" key="4">
    <source>
        <dbReference type="Proteomes" id="UP001238805"/>
    </source>
</evidence>
<organism evidence="3 4">
    <name type="scientific">Corynebacterium suedekumii</name>
    <dbReference type="NCBI Taxonomy" id="3049801"/>
    <lineage>
        <taxon>Bacteria</taxon>
        <taxon>Bacillati</taxon>
        <taxon>Actinomycetota</taxon>
        <taxon>Actinomycetes</taxon>
        <taxon>Mycobacteriales</taxon>
        <taxon>Corynebacteriaceae</taxon>
        <taxon>Corynebacterium</taxon>
    </lineage>
</organism>
<evidence type="ECO:0000259" key="2">
    <source>
        <dbReference type="SMART" id="SM00226"/>
    </source>
</evidence>